<feature type="transmembrane region" description="Helical" evidence="1">
    <location>
        <begin position="29"/>
        <end position="49"/>
    </location>
</feature>
<accession>A0A0F9L9W4</accession>
<organism evidence="2">
    <name type="scientific">marine sediment metagenome</name>
    <dbReference type="NCBI Taxonomy" id="412755"/>
    <lineage>
        <taxon>unclassified sequences</taxon>
        <taxon>metagenomes</taxon>
        <taxon>ecological metagenomes</taxon>
    </lineage>
</organism>
<feature type="transmembrane region" description="Helical" evidence="1">
    <location>
        <begin position="134"/>
        <end position="152"/>
    </location>
</feature>
<keyword evidence="1" id="KW-0472">Membrane</keyword>
<feature type="transmembrane region" description="Helical" evidence="1">
    <location>
        <begin position="108"/>
        <end position="128"/>
    </location>
</feature>
<evidence type="ECO:0000256" key="1">
    <source>
        <dbReference type="SAM" id="Phobius"/>
    </source>
</evidence>
<feature type="transmembrane region" description="Helical" evidence="1">
    <location>
        <begin position="203"/>
        <end position="224"/>
    </location>
</feature>
<evidence type="ECO:0000313" key="2">
    <source>
        <dbReference type="EMBL" id="KKM84141.1"/>
    </source>
</evidence>
<proteinExistence type="predicted"/>
<dbReference type="AlphaFoldDB" id="A0A0F9L9W4"/>
<keyword evidence="1" id="KW-0812">Transmembrane</keyword>
<feature type="transmembrane region" description="Helical" evidence="1">
    <location>
        <begin position="55"/>
        <end position="75"/>
    </location>
</feature>
<comment type="caution">
    <text evidence="2">The sequence shown here is derived from an EMBL/GenBank/DDBJ whole genome shotgun (WGS) entry which is preliminary data.</text>
</comment>
<reference evidence="2" key="1">
    <citation type="journal article" date="2015" name="Nature">
        <title>Complex archaea that bridge the gap between prokaryotes and eukaryotes.</title>
        <authorList>
            <person name="Spang A."/>
            <person name="Saw J.H."/>
            <person name="Jorgensen S.L."/>
            <person name="Zaremba-Niedzwiedzka K."/>
            <person name="Martijn J."/>
            <person name="Lind A.E."/>
            <person name="van Eijk R."/>
            <person name="Schleper C."/>
            <person name="Guy L."/>
            <person name="Ettema T.J."/>
        </authorList>
    </citation>
    <scope>NUCLEOTIDE SEQUENCE</scope>
</reference>
<gene>
    <name evidence="2" type="ORF">LCGC14_1302260</name>
</gene>
<protein>
    <submittedName>
        <fullName evidence="2">Uncharacterized protein</fullName>
    </submittedName>
</protein>
<feature type="non-terminal residue" evidence="2">
    <location>
        <position position="259"/>
    </location>
</feature>
<sequence>MNRLKTARSLGSVKNSLENLRNISKIFKVFILFIMISALAPLSAFYMFYSHLVGLGISVFILMVSFILLFIFLFTPETTKTRSWRDSLDRRAFQFKVKRYIKKSRRELNSYISIFIIVSFFIVGFAQFFILNLILDSVISFGISMSLLIIFMPNSKPARKSLNTEAKLPTISAKNKERKLKHKFRVFKKRLNIKRDKKLKLKCVLVGLTCIISAMALGWTHFYLTDENMPNPLFGKVDQSIRRDGIEFSFEDLEYNQNL</sequence>
<keyword evidence="1" id="KW-1133">Transmembrane helix</keyword>
<dbReference type="EMBL" id="LAZR01007610">
    <property type="protein sequence ID" value="KKM84141.1"/>
    <property type="molecule type" value="Genomic_DNA"/>
</dbReference>
<name>A0A0F9L9W4_9ZZZZ</name>